<evidence type="ECO:0000313" key="3">
    <source>
        <dbReference type="EMBL" id="GAS84271.1"/>
    </source>
</evidence>
<evidence type="ECO:0000256" key="2">
    <source>
        <dbReference type="SAM" id="SignalP"/>
    </source>
</evidence>
<accession>A0A100VQM2</accession>
<feature type="compositionally biased region" description="Low complexity" evidence="1">
    <location>
        <begin position="488"/>
        <end position="542"/>
    </location>
</feature>
<reference evidence="3 4" key="1">
    <citation type="journal article" date="2016" name="Genome Announc.">
        <title>Draft Genome Sequence of Paenibacillus amylolyticus Heshi-A3, Isolated from Fermented Rice Bran in a Japanese Fermented Seafood Dish.</title>
        <authorList>
            <person name="Akuzawa S."/>
            <person name="Nagaoka J."/>
            <person name="Kanekatsu M."/>
            <person name="Kubota E."/>
            <person name="Ohtake R."/>
            <person name="Suzuki T."/>
            <person name="Kanesaki Y."/>
        </authorList>
    </citation>
    <scope>NUCLEOTIDE SEQUENCE [LARGE SCALE GENOMIC DNA]</scope>
    <source>
        <strain evidence="3 4">Heshi-A3</strain>
    </source>
</reference>
<dbReference type="PROSITE" id="PS51257">
    <property type="entry name" value="PROKAR_LIPOPROTEIN"/>
    <property type="match status" value="1"/>
</dbReference>
<evidence type="ECO:0008006" key="5">
    <source>
        <dbReference type="Google" id="ProtNLM"/>
    </source>
</evidence>
<proteinExistence type="predicted"/>
<dbReference type="AlphaFoldDB" id="A0A100VQM2"/>
<dbReference type="EMBL" id="BCNV01000005">
    <property type="protein sequence ID" value="GAS84271.1"/>
    <property type="molecule type" value="Genomic_DNA"/>
</dbReference>
<feature type="compositionally biased region" description="Gly residues" evidence="1">
    <location>
        <begin position="316"/>
        <end position="328"/>
    </location>
</feature>
<sequence length="774" mass="76721">MKKNMITGSKLWSIAMITSLLAACSSPATTSTTANAATSTTGTTKTVSVSEQTSVKYANLVSLDADDTNISWSEADSTAIKLNGTTATVTGSGAKAANGSVTISEAGTYVLSGELTDGQIVVNVADKGTVHLVLNGATIHDNDSAAIYIQKAGKAVITLEKGTKNTVSDGKTYVYADATTDEPDAAIFSKADLTFNGAGQLTVTGNYNEGITSKDDLKIISGSISVKAADDGIKGKDMVAIQAGTITIEAEGDGIKSTNDTDTTKGFVAIAGGTFDIQSGNDGIQAETALVTDGGTYNIVTAGGSANAPAKVEEGPFGGGGGGWGGGTPPTDMGTPPDGEPPADMPEMSTNSGTNAGANTNGAAASNSANTTTTTTTTTTTDNNADADTATTATESTSAKALKAGTDLTINGGTYTIDSMDDSLHSNNNVTVNDGTFNIESGDDGIHADQALTINGGTITIAKSYEGLEGAIITLNDGDVDVTASDDGVNAAGGETETAANTAASTDSTTTATDVETTSNISVTETTGTTSTTDQASQGTATNQQGRGPGGMGGAAASNNEFHINGGSLTVNAGGDGLDSNGSINMTGGTVIVNGPTDNGNGALDYDGTFEISGGYLVAAGSSGMAQGTSDASTQNTIVMTFPATQKAGTLVHVQDNEGNNILTFAPAKDYQTVVVSSPDLKKDGSYVIYSGGTSTGKAVDGLYTDGTYSGGTQVVAFQSTSNVTWVNESGVTTANTGMGGPGGGGGQGGFGGGRNRSQSGTTSGSTGTTDSAK</sequence>
<feature type="compositionally biased region" description="Low complexity" evidence="1">
    <location>
        <begin position="349"/>
        <end position="395"/>
    </location>
</feature>
<organism evidence="3 4">
    <name type="scientific">Paenibacillus amylolyticus</name>
    <dbReference type="NCBI Taxonomy" id="1451"/>
    <lineage>
        <taxon>Bacteria</taxon>
        <taxon>Bacillati</taxon>
        <taxon>Bacillota</taxon>
        <taxon>Bacilli</taxon>
        <taxon>Bacillales</taxon>
        <taxon>Paenibacillaceae</taxon>
        <taxon>Paenibacillus</taxon>
    </lineage>
</organism>
<evidence type="ECO:0000256" key="1">
    <source>
        <dbReference type="SAM" id="MobiDB-lite"/>
    </source>
</evidence>
<protein>
    <recommendedName>
        <fullName evidence="5">Dockerin type 1</fullName>
    </recommendedName>
</protein>
<reference evidence="4" key="2">
    <citation type="submission" date="2016-01" db="EMBL/GenBank/DDBJ databases">
        <title>Draft Genome Sequence of Paenibacillus amylolyticus Heshi-A3 that Was Isolated from Fermented Rice Bran with Aging Salted Mackerel, Which Was Named Heshiko as Traditional Fermented Seafood in Japan.</title>
        <authorList>
            <person name="Akuzawa S."/>
            <person name="Nakagawa J."/>
            <person name="Kanekatsu T."/>
            <person name="Kubota E."/>
            <person name="Ohtake R."/>
            <person name="Suzuki T."/>
            <person name="Kanesaki Y."/>
        </authorList>
    </citation>
    <scope>NUCLEOTIDE SEQUENCE [LARGE SCALE GENOMIC DNA]</scope>
    <source>
        <strain evidence="4">Heshi-A3</strain>
    </source>
</reference>
<name>A0A100VQM2_PAEAM</name>
<dbReference type="Pfam" id="PF14262">
    <property type="entry name" value="Cthe_2159"/>
    <property type="match status" value="1"/>
</dbReference>
<feature type="region of interest" description="Disordered" evidence="1">
    <location>
        <begin position="486"/>
        <end position="559"/>
    </location>
</feature>
<evidence type="ECO:0000313" key="4">
    <source>
        <dbReference type="Proteomes" id="UP000069697"/>
    </source>
</evidence>
<gene>
    <name evidence="3" type="ORF">PAHA3_4374</name>
</gene>
<dbReference type="RefSeq" id="WP_062836701.1">
    <property type="nucleotide sequence ID" value="NZ_BCNV01000005.1"/>
</dbReference>
<feature type="region of interest" description="Disordered" evidence="1">
    <location>
        <begin position="733"/>
        <end position="774"/>
    </location>
</feature>
<dbReference type="InterPro" id="IPR025584">
    <property type="entry name" value="Cthe_2159"/>
</dbReference>
<feature type="chain" id="PRO_5007089474" description="Dockerin type 1" evidence="2">
    <location>
        <begin position="37"/>
        <end position="774"/>
    </location>
</feature>
<feature type="compositionally biased region" description="Gly residues" evidence="1">
    <location>
        <begin position="738"/>
        <end position="755"/>
    </location>
</feature>
<feature type="compositionally biased region" description="Low complexity" evidence="1">
    <location>
        <begin position="756"/>
        <end position="774"/>
    </location>
</feature>
<dbReference type="Proteomes" id="UP000069697">
    <property type="component" value="Unassembled WGS sequence"/>
</dbReference>
<keyword evidence="2" id="KW-0732">Signal</keyword>
<feature type="region of interest" description="Disordered" evidence="1">
    <location>
        <begin position="310"/>
        <end position="395"/>
    </location>
</feature>
<feature type="signal peptide" evidence="2">
    <location>
        <begin position="1"/>
        <end position="36"/>
    </location>
</feature>
<comment type="caution">
    <text evidence="3">The sequence shown here is derived from an EMBL/GenBank/DDBJ whole genome shotgun (WGS) entry which is preliminary data.</text>
</comment>